<protein>
    <submittedName>
        <fullName evidence="1">Uncharacterized protein</fullName>
    </submittedName>
</protein>
<proteinExistence type="predicted"/>
<evidence type="ECO:0000313" key="2">
    <source>
        <dbReference type="Proteomes" id="UP001181693"/>
    </source>
</evidence>
<dbReference type="AlphaFoldDB" id="A0AAV3A213"/>
<reference evidence="1" key="1">
    <citation type="thesis" date="2020" institute="ProQuest LLC" country="789 East Eisenhower Parkway, Ann Arbor, MI, USA">
        <title>Comparative Genomics and Chromosome Evolution.</title>
        <authorList>
            <person name="Mudd A.B."/>
        </authorList>
    </citation>
    <scope>NUCLEOTIDE SEQUENCE</scope>
    <source>
        <strain evidence="1">1538</strain>
        <tissue evidence="1">Blood</tissue>
    </source>
</reference>
<keyword evidence="2" id="KW-1185">Reference proteome</keyword>
<evidence type="ECO:0000313" key="1">
    <source>
        <dbReference type="EMBL" id="DBA21535.1"/>
    </source>
</evidence>
<accession>A0AAV3A213</accession>
<comment type="caution">
    <text evidence="1">The sequence shown here is derived from an EMBL/GenBank/DDBJ whole genome shotgun (WGS) entry which is preliminary data.</text>
</comment>
<gene>
    <name evidence="1" type="ORF">GDO54_018150</name>
</gene>
<sequence length="81" mass="9346">MWFPGEYFQTKVLCIDKRYCFFNCYPCLVSHVSGCLNSFLCGSGREGSFVRAVRKQCQEKNIKTNYVISANLCSVDLRKML</sequence>
<organism evidence="1 2">
    <name type="scientific">Pyxicephalus adspersus</name>
    <name type="common">African bullfrog</name>
    <dbReference type="NCBI Taxonomy" id="30357"/>
    <lineage>
        <taxon>Eukaryota</taxon>
        <taxon>Metazoa</taxon>
        <taxon>Chordata</taxon>
        <taxon>Craniata</taxon>
        <taxon>Vertebrata</taxon>
        <taxon>Euteleostomi</taxon>
        <taxon>Amphibia</taxon>
        <taxon>Batrachia</taxon>
        <taxon>Anura</taxon>
        <taxon>Neobatrachia</taxon>
        <taxon>Ranoidea</taxon>
        <taxon>Pyxicephalidae</taxon>
        <taxon>Pyxicephalinae</taxon>
        <taxon>Pyxicephalus</taxon>
    </lineage>
</organism>
<dbReference type="Proteomes" id="UP001181693">
    <property type="component" value="Unassembled WGS sequence"/>
</dbReference>
<dbReference type="EMBL" id="DYDO01000007">
    <property type="protein sequence ID" value="DBA21535.1"/>
    <property type="molecule type" value="Genomic_DNA"/>
</dbReference>
<name>A0AAV3A213_PYXAD</name>